<dbReference type="UniPathway" id="UPA00028">
    <property type="reaction ID" value="UER00005"/>
</dbReference>
<feature type="binding site" evidence="8">
    <location>
        <position position="70"/>
    </location>
    <ligand>
        <name>beta-alanine</name>
        <dbReference type="ChEBI" id="CHEBI:57966"/>
    </ligand>
</feature>
<dbReference type="GO" id="GO:0005524">
    <property type="term" value="F:ATP binding"/>
    <property type="evidence" value="ECO:0007669"/>
    <property type="project" value="UniProtKB-KW"/>
</dbReference>
<keyword evidence="10" id="KW-1185">Reference proteome</keyword>
<name>A0A1G4THG6_9CAUL</name>
<evidence type="ECO:0000313" key="9">
    <source>
        <dbReference type="EMBL" id="SCW80766.1"/>
    </source>
</evidence>
<feature type="binding site" evidence="8">
    <location>
        <begin position="39"/>
        <end position="46"/>
    </location>
    <ligand>
        <name>ATP</name>
        <dbReference type="ChEBI" id="CHEBI:30616"/>
    </ligand>
</feature>
<feature type="binding site" evidence="8">
    <location>
        <begin position="193"/>
        <end position="196"/>
    </location>
    <ligand>
        <name>ATP</name>
        <dbReference type="ChEBI" id="CHEBI:30616"/>
    </ligand>
</feature>
<dbReference type="Gene3D" id="3.40.50.620">
    <property type="entry name" value="HUPs"/>
    <property type="match status" value="1"/>
</dbReference>
<feature type="binding site" evidence="8">
    <location>
        <begin position="156"/>
        <end position="159"/>
    </location>
    <ligand>
        <name>ATP</name>
        <dbReference type="ChEBI" id="CHEBI:30616"/>
    </ligand>
</feature>
<keyword evidence="5 8" id="KW-0547">Nucleotide-binding</keyword>
<evidence type="ECO:0000256" key="1">
    <source>
        <dbReference type="ARBA" id="ARBA00004990"/>
    </source>
</evidence>
<dbReference type="STRING" id="260084.SAMN02927928_3580"/>
<dbReference type="PANTHER" id="PTHR21299:SF1">
    <property type="entry name" value="PANTOATE--BETA-ALANINE LIGASE"/>
    <property type="match status" value="1"/>
</dbReference>
<dbReference type="CDD" id="cd00560">
    <property type="entry name" value="PanC"/>
    <property type="match status" value="1"/>
</dbReference>
<dbReference type="Pfam" id="PF02569">
    <property type="entry name" value="Pantoate_ligase"/>
    <property type="match status" value="1"/>
</dbReference>
<keyword evidence="8" id="KW-0963">Cytoplasm</keyword>
<comment type="subcellular location">
    <subcellularLocation>
        <location evidence="8">Cytoplasm</location>
    </subcellularLocation>
</comment>
<dbReference type="OrthoDB" id="9773087at2"/>
<keyword evidence="3 8" id="KW-0436">Ligase</keyword>
<dbReference type="RefSeq" id="WP_090650525.1">
    <property type="nucleotide sequence ID" value="NZ_CBCRYE010000002.1"/>
</dbReference>
<protein>
    <recommendedName>
        <fullName evidence="8">Pantothenate synthetase</fullName>
        <shortName evidence="8">PS</shortName>
        <ecNumber evidence="8">6.3.2.1</ecNumber>
    </recommendedName>
    <alternativeName>
        <fullName evidence="8">Pantoate--beta-alanine ligase</fullName>
    </alternativeName>
    <alternativeName>
        <fullName evidence="8">Pantoate-activating enzyme</fullName>
    </alternativeName>
</protein>
<dbReference type="Gene3D" id="3.30.1300.10">
    <property type="entry name" value="Pantoate-beta-alanine ligase, C-terminal domain"/>
    <property type="match status" value="1"/>
</dbReference>
<dbReference type="InterPro" id="IPR003721">
    <property type="entry name" value="Pantoate_ligase"/>
</dbReference>
<dbReference type="GO" id="GO:0005829">
    <property type="term" value="C:cytosol"/>
    <property type="evidence" value="ECO:0007669"/>
    <property type="project" value="TreeGrafter"/>
</dbReference>
<proteinExistence type="inferred from homology"/>
<comment type="function">
    <text evidence="8">Catalyzes the condensation of pantoate with beta-alanine in an ATP-dependent reaction via a pantoyl-adenylate intermediate.</text>
</comment>
<gene>
    <name evidence="8" type="primary">panC</name>
    <name evidence="9" type="ORF">SAMN02927928_3580</name>
</gene>
<evidence type="ECO:0000313" key="10">
    <source>
        <dbReference type="Proteomes" id="UP000199150"/>
    </source>
</evidence>
<dbReference type="InterPro" id="IPR042176">
    <property type="entry name" value="Pantoate_ligase_C"/>
</dbReference>
<comment type="similarity">
    <text evidence="2 8">Belongs to the pantothenate synthetase family.</text>
</comment>
<evidence type="ECO:0000256" key="6">
    <source>
        <dbReference type="ARBA" id="ARBA00022840"/>
    </source>
</evidence>
<evidence type="ECO:0000256" key="2">
    <source>
        <dbReference type="ARBA" id="ARBA00009256"/>
    </source>
</evidence>
<dbReference type="Proteomes" id="UP000199150">
    <property type="component" value="Unassembled WGS sequence"/>
</dbReference>
<feature type="binding site" evidence="8">
    <location>
        <position position="70"/>
    </location>
    <ligand>
        <name>(R)-pantoate</name>
        <dbReference type="ChEBI" id="CHEBI:15980"/>
    </ligand>
</feature>
<keyword evidence="4 8" id="KW-0566">Pantothenate biosynthesis</keyword>
<evidence type="ECO:0000256" key="5">
    <source>
        <dbReference type="ARBA" id="ARBA00022741"/>
    </source>
</evidence>
<dbReference type="PANTHER" id="PTHR21299">
    <property type="entry name" value="CYTIDYLATE KINASE/PANTOATE-BETA-ALANINE LIGASE"/>
    <property type="match status" value="1"/>
</dbReference>
<dbReference type="HAMAP" id="MF_00158">
    <property type="entry name" value="PanC"/>
    <property type="match status" value="1"/>
</dbReference>
<comment type="miscellaneous">
    <text evidence="8">The reaction proceeds by a bi uni uni bi ping pong mechanism.</text>
</comment>
<dbReference type="SUPFAM" id="SSF52374">
    <property type="entry name" value="Nucleotidylyl transferase"/>
    <property type="match status" value="1"/>
</dbReference>
<dbReference type="GO" id="GO:0004592">
    <property type="term" value="F:pantoate-beta-alanine ligase activity"/>
    <property type="evidence" value="ECO:0007669"/>
    <property type="project" value="UniProtKB-UniRule"/>
</dbReference>
<feature type="binding site" evidence="8">
    <location>
        <position position="185"/>
    </location>
    <ligand>
        <name>ATP</name>
        <dbReference type="ChEBI" id="CHEBI:30616"/>
    </ligand>
</feature>
<evidence type="ECO:0000256" key="3">
    <source>
        <dbReference type="ARBA" id="ARBA00022598"/>
    </source>
</evidence>
<comment type="subunit">
    <text evidence="8">Homodimer.</text>
</comment>
<reference evidence="10" key="1">
    <citation type="submission" date="2016-10" db="EMBL/GenBank/DDBJ databases">
        <authorList>
            <person name="Varghese N."/>
            <person name="Submissions S."/>
        </authorList>
    </citation>
    <scope>NUCLEOTIDE SEQUENCE [LARGE SCALE GENOMIC DNA]</scope>
    <source>
        <strain evidence="10">CGMCC 1.3431</strain>
    </source>
</reference>
<dbReference type="EMBL" id="FMTS01000008">
    <property type="protein sequence ID" value="SCW80766.1"/>
    <property type="molecule type" value="Genomic_DNA"/>
</dbReference>
<organism evidence="9 10">
    <name type="scientific">Asticcacaulis taihuensis</name>
    <dbReference type="NCBI Taxonomy" id="260084"/>
    <lineage>
        <taxon>Bacteria</taxon>
        <taxon>Pseudomonadati</taxon>
        <taxon>Pseudomonadota</taxon>
        <taxon>Alphaproteobacteria</taxon>
        <taxon>Caulobacterales</taxon>
        <taxon>Caulobacteraceae</taxon>
        <taxon>Asticcacaulis</taxon>
    </lineage>
</organism>
<dbReference type="InterPro" id="IPR004821">
    <property type="entry name" value="Cyt_trans-like"/>
</dbReference>
<dbReference type="InterPro" id="IPR014729">
    <property type="entry name" value="Rossmann-like_a/b/a_fold"/>
</dbReference>
<evidence type="ECO:0000256" key="4">
    <source>
        <dbReference type="ARBA" id="ARBA00022655"/>
    </source>
</evidence>
<dbReference type="GO" id="GO:0015940">
    <property type="term" value="P:pantothenate biosynthetic process"/>
    <property type="evidence" value="ECO:0007669"/>
    <property type="project" value="UniProtKB-UniRule"/>
</dbReference>
<keyword evidence="6 8" id="KW-0067">ATP-binding</keyword>
<evidence type="ECO:0000256" key="7">
    <source>
        <dbReference type="ARBA" id="ARBA00048258"/>
    </source>
</evidence>
<accession>A0A1G4THG6</accession>
<dbReference type="NCBIfam" id="TIGR00018">
    <property type="entry name" value="panC"/>
    <property type="match status" value="1"/>
</dbReference>
<feature type="binding site" evidence="8">
    <location>
        <position position="162"/>
    </location>
    <ligand>
        <name>(R)-pantoate</name>
        <dbReference type="ChEBI" id="CHEBI:15980"/>
    </ligand>
</feature>
<sequence length="280" mass="30490">MPDTAKPFEIARARTLPALKAELAALRTGGATIGFVPTMGALHDGHLALVRHAKSLCDKVVVSIFVNPLQFAPTEDLDRYPRDEAGDIARLQSVGCDLVYLPTVDVLYPKNFVSRIELAGPALGLETDFRPQFFSGVATVVSKLFNQVRPDVAVFGEKDFQQLAVVRAMVRDFDMGIEIIGMPTVREADGLALSSRNAYLSPEERAIAPKLHQALEAIRDGHLTIDTAKTELQAAGFGQIDYIALRDADTLGEVTPETTSRRLLAALWLGKTRLIDNIPA</sequence>
<feature type="active site" description="Proton donor" evidence="8">
    <location>
        <position position="46"/>
    </location>
</feature>
<comment type="catalytic activity">
    <reaction evidence="7 8">
        <text>(R)-pantoate + beta-alanine + ATP = (R)-pantothenate + AMP + diphosphate + H(+)</text>
        <dbReference type="Rhea" id="RHEA:10912"/>
        <dbReference type="ChEBI" id="CHEBI:15378"/>
        <dbReference type="ChEBI" id="CHEBI:15980"/>
        <dbReference type="ChEBI" id="CHEBI:29032"/>
        <dbReference type="ChEBI" id="CHEBI:30616"/>
        <dbReference type="ChEBI" id="CHEBI:33019"/>
        <dbReference type="ChEBI" id="CHEBI:57966"/>
        <dbReference type="ChEBI" id="CHEBI:456215"/>
        <dbReference type="EC" id="6.3.2.1"/>
    </reaction>
</comment>
<evidence type="ECO:0000256" key="8">
    <source>
        <dbReference type="HAMAP-Rule" id="MF_00158"/>
    </source>
</evidence>
<comment type="pathway">
    <text evidence="1 8">Cofactor biosynthesis; (R)-pantothenate biosynthesis; (R)-pantothenate from (R)-pantoate and beta-alanine: step 1/1.</text>
</comment>
<dbReference type="NCBIfam" id="TIGR00125">
    <property type="entry name" value="cyt_tran_rel"/>
    <property type="match status" value="1"/>
</dbReference>
<dbReference type="EC" id="6.3.2.1" evidence="8"/>
<dbReference type="AlphaFoldDB" id="A0A1G4THG6"/>